<proteinExistence type="predicted"/>
<dbReference type="SMART" id="SM00267">
    <property type="entry name" value="GGDEF"/>
    <property type="match status" value="1"/>
</dbReference>
<protein>
    <recommendedName>
        <fullName evidence="2">diguanylate cyclase</fullName>
        <ecNumber evidence="2">2.7.7.65</ecNumber>
    </recommendedName>
</protein>
<dbReference type="InterPro" id="IPR043128">
    <property type="entry name" value="Rev_trsase/Diguanyl_cyclase"/>
</dbReference>
<dbReference type="SUPFAM" id="SSF55073">
    <property type="entry name" value="Nucleotide cyclase"/>
    <property type="match status" value="1"/>
</dbReference>
<keyword evidence="4" id="KW-0472">Membrane</keyword>
<dbReference type="GO" id="GO:0052621">
    <property type="term" value="F:diguanylate cyclase activity"/>
    <property type="evidence" value="ECO:0007669"/>
    <property type="project" value="UniProtKB-EC"/>
</dbReference>
<reference evidence="7" key="1">
    <citation type="submission" date="2015-12" db="EMBL/GenBank/DDBJ databases">
        <authorList>
            <person name="Shamseldin A."/>
            <person name="Moawad H."/>
            <person name="Abd El-Rahim W.M."/>
            <person name="Sadowsky M.J."/>
        </authorList>
    </citation>
    <scope>NUCLEOTIDE SEQUENCE [LARGE SCALE GENOMIC DNA]</scope>
    <source>
        <strain evidence="7">2538-88</strain>
    </source>
</reference>
<accession>A0A151KQR0</accession>
<dbReference type="Proteomes" id="UP000075346">
    <property type="component" value="Unassembled WGS sequence"/>
</dbReference>
<evidence type="ECO:0000259" key="5">
    <source>
        <dbReference type="PROSITE" id="PS50887"/>
    </source>
</evidence>
<dbReference type="AlphaFoldDB" id="A0A151KQR0"/>
<dbReference type="GO" id="GO:0005886">
    <property type="term" value="C:plasma membrane"/>
    <property type="evidence" value="ECO:0007669"/>
    <property type="project" value="TreeGrafter"/>
</dbReference>
<dbReference type="InterPro" id="IPR050469">
    <property type="entry name" value="Diguanylate_Cyclase"/>
</dbReference>
<dbReference type="EC" id="2.7.7.65" evidence="2"/>
<dbReference type="PANTHER" id="PTHR45138">
    <property type="entry name" value="REGULATORY COMPONENTS OF SENSORY TRANSDUCTION SYSTEM"/>
    <property type="match status" value="1"/>
</dbReference>
<dbReference type="GO" id="GO:1902201">
    <property type="term" value="P:negative regulation of bacterial-type flagellum-dependent cell motility"/>
    <property type="evidence" value="ECO:0007669"/>
    <property type="project" value="TreeGrafter"/>
</dbReference>
<sequence length="477" mass="53531">MLFLSHLVLVLSIVFGMSYTRFSSEWQSEVEHTADLTKSYFSSQMTFLSGSVAGRNYANLLMRSTADNFKAIQDLIFVEISGVSDYTSHPVSVQYLHQLDQIWRTDVTAGEIDSAKGQLQTLKTAYERTPKSDTVRLDKLKYLLNKSTVEIELLEKSVELTRSTLLPSMPDNIGKRGYFLDPSNNHLHVILPLRNKNAGYLWAVVDAKRLSEIKIALLGVILKEAVGAFVISLVLIYLITIWLVSPLKALAFSMKQDIEKIDQGNIPEIRRADEIGDLARSYSSLITKIKNQLKVLHLQAETDPLTGLGSRYKYKASSAKTLQNTLLKREHAYFLLCDIDNFKSFNDTYGHTEGDNVLTDVASVINQHIRRSEIACRIGGEEFAFIITGRDPASLKERVQYIHQSVAQRAIRHEGNLPFGVVTISIGAVAIESISDKISLEQCEALLKQAFEIADKQLYKAKHSGRNSVLFGEKQIL</sequence>
<dbReference type="PANTHER" id="PTHR45138:SF9">
    <property type="entry name" value="DIGUANYLATE CYCLASE DGCM-RELATED"/>
    <property type="match status" value="1"/>
</dbReference>
<dbReference type="NCBIfam" id="TIGR00254">
    <property type="entry name" value="GGDEF"/>
    <property type="match status" value="1"/>
</dbReference>
<comment type="cofactor">
    <cofactor evidence="1">
        <name>Mg(2+)</name>
        <dbReference type="ChEBI" id="CHEBI:18420"/>
    </cofactor>
</comment>
<evidence type="ECO:0000256" key="3">
    <source>
        <dbReference type="ARBA" id="ARBA00034247"/>
    </source>
</evidence>
<evidence type="ECO:0000313" key="6">
    <source>
        <dbReference type="EMBL" id="KYN79427.1"/>
    </source>
</evidence>
<gene>
    <name evidence="6" type="ORF">ATY37_09985</name>
</gene>
<dbReference type="CDD" id="cd01949">
    <property type="entry name" value="GGDEF"/>
    <property type="match status" value="1"/>
</dbReference>
<dbReference type="CDD" id="cd06225">
    <property type="entry name" value="HAMP"/>
    <property type="match status" value="1"/>
</dbReference>
<organism evidence="6 7">
    <name type="scientific">Vibrio cidicii</name>
    <dbReference type="NCBI Taxonomy" id="1763883"/>
    <lineage>
        <taxon>Bacteria</taxon>
        <taxon>Pseudomonadati</taxon>
        <taxon>Pseudomonadota</taxon>
        <taxon>Gammaproteobacteria</taxon>
        <taxon>Vibrionales</taxon>
        <taxon>Vibrionaceae</taxon>
        <taxon>Vibrio</taxon>
    </lineage>
</organism>
<keyword evidence="4" id="KW-1133">Transmembrane helix</keyword>
<dbReference type="GO" id="GO:0043709">
    <property type="term" value="P:cell adhesion involved in single-species biofilm formation"/>
    <property type="evidence" value="ECO:0007669"/>
    <property type="project" value="TreeGrafter"/>
</dbReference>
<dbReference type="InterPro" id="IPR000160">
    <property type="entry name" value="GGDEF_dom"/>
</dbReference>
<dbReference type="InterPro" id="IPR029787">
    <property type="entry name" value="Nucleotide_cyclase"/>
</dbReference>
<evidence type="ECO:0000256" key="1">
    <source>
        <dbReference type="ARBA" id="ARBA00001946"/>
    </source>
</evidence>
<keyword evidence="4" id="KW-0812">Transmembrane</keyword>
<evidence type="ECO:0000256" key="2">
    <source>
        <dbReference type="ARBA" id="ARBA00012528"/>
    </source>
</evidence>
<dbReference type="EMBL" id="LOBR01000137">
    <property type="protein sequence ID" value="KYN79427.1"/>
    <property type="molecule type" value="Genomic_DNA"/>
</dbReference>
<dbReference type="PROSITE" id="PS50887">
    <property type="entry name" value="GGDEF"/>
    <property type="match status" value="1"/>
</dbReference>
<comment type="caution">
    <text evidence="6">The sequence shown here is derived from an EMBL/GenBank/DDBJ whole genome shotgun (WGS) entry which is preliminary data.</text>
</comment>
<dbReference type="Pfam" id="PF00990">
    <property type="entry name" value="GGDEF"/>
    <property type="match status" value="1"/>
</dbReference>
<dbReference type="Gene3D" id="6.10.340.10">
    <property type="match status" value="1"/>
</dbReference>
<feature type="domain" description="GGDEF" evidence="5">
    <location>
        <begin position="330"/>
        <end position="474"/>
    </location>
</feature>
<comment type="catalytic activity">
    <reaction evidence="3">
        <text>2 GTP = 3',3'-c-di-GMP + 2 diphosphate</text>
        <dbReference type="Rhea" id="RHEA:24898"/>
        <dbReference type="ChEBI" id="CHEBI:33019"/>
        <dbReference type="ChEBI" id="CHEBI:37565"/>
        <dbReference type="ChEBI" id="CHEBI:58805"/>
        <dbReference type="EC" id="2.7.7.65"/>
    </reaction>
</comment>
<evidence type="ECO:0000256" key="4">
    <source>
        <dbReference type="SAM" id="Phobius"/>
    </source>
</evidence>
<dbReference type="Gene3D" id="3.30.70.270">
    <property type="match status" value="1"/>
</dbReference>
<feature type="transmembrane region" description="Helical" evidence="4">
    <location>
        <begin position="225"/>
        <end position="245"/>
    </location>
</feature>
<evidence type="ECO:0000313" key="7">
    <source>
        <dbReference type="Proteomes" id="UP000075346"/>
    </source>
</evidence>
<name>A0A151KQR0_9VIBR</name>
<dbReference type="FunFam" id="3.30.70.270:FF:000001">
    <property type="entry name" value="Diguanylate cyclase domain protein"/>
    <property type="match status" value="1"/>
</dbReference>